<name>U6SL04_9BACI</name>
<reference evidence="1 2" key="1">
    <citation type="journal article" date="2013" name="Genome Announc.">
        <title>Genome Sequence of the Extreme Obligate Alkaliphile Bacillus marmarensis Strain DSM 21297.</title>
        <authorList>
            <person name="Wernick D.G."/>
            <person name="Choi K.Y."/>
            <person name="Tat C.A."/>
            <person name="Lafontaine Rivera J.G."/>
            <person name="Liao J.C."/>
        </authorList>
    </citation>
    <scope>NUCLEOTIDE SEQUENCE [LARGE SCALE GENOMIC DNA]</scope>
    <source>
        <strain evidence="1 2">DSM 21297</strain>
    </source>
</reference>
<dbReference type="PATRIC" id="fig|1188261.3.peg.3175"/>
<evidence type="ECO:0000313" key="2">
    <source>
        <dbReference type="Proteomes" id="UP000017170"/>
    </source>
</evidence>
<accession>U6SL04</accession>
<organism evidence="1 2">
    <name type="scientific">Alkalihalophilus marmarensis DSM 21297</name>
    <dbReference type="NCBI Taxonomy" id="1188261"/>
    <lineage>
        <taxon>Bacteria</taxon>
        <taxon>Bacillati</taxon>
        <taxon>Bacillota</taxon>
        <taxon>Bacilli</taxon>
        <taxon>Bacillales</taxon>
        <taxon>Bacillaceae</taxon>
        <taxon>Alkalihalophilus</taxon>
    </lineage>
</organism>
<sequence length="319" mass="37217">MEWEVLHLKVITQKKYFKYTELVDDFTRVRVINNNKIGVSLYHKGALSIENQLEQAILNLEKGDYTESHFQGPAEHYGDSNPIKKENFLERVILNYSIKTSNGLSMNNKAVINTIEKDQRENLFLLNSITFEDDSFLEYSWIISPHALSKIYYNEWLNLLIQQPADTHIPNNLVIRDRAHNLKVDLEGTKKSPIIFIKDGKIINRIRTIQSNKSKERLTGHSGLYSHFLTDFSVEPNTKTRLSTSKYLVVSDTYKVEKNIWSVTFTDRHNNQLTKFFKGNFKNILSHSVWLNSQGKGVFPWESPWLFVPEPKGTFREFL</sequence>
<dbReference type="EMBL" id="ATAE01000041">
    <property type="protein sequence ID" value="ERN52067.1"/>
    <property type="molecule type" value="Genomic_DNA"/>
</dbReference>
<keyword evidence="2" id="KW-1185">Reference proteome</keyword>
<evidence type="ECO:0000313" key="1">
    <source>
        <dbReference type="EMBL" id="ERN52067.1"/>
    </source>
</evidence>
<proteinExistence type="predicted"/>
<comment type="caution">
    <text evidence="1">The sequence shown here is derived from an EMBL/GenBank/DDBJ whole genome shotgun (WGS) entry which is preliminary data.</text>
</comment>
<dbReference type="Proteomes" id="UP000017170">
    <property type="component" value="Unassembled WGS sequence"/>
</dbReference>
<dbReference type="AlphaFoldDB" id="U6SL04"/>
<dbReference type="RefSeq" id="WP_022629240.1">
    <property type="nucleotide sequence ID" value="NZ_ATAE01000041.1"/>
</dbReference>
<gene>
    <name evidence="1" type="ORF">A33I_18415</name>
</gene>
<protein>
    <submittedName>
        <fullName evidence="1">Uncharacterized protein</fullName>
    </submittedName>
</protein>